<sequence length="1319" mass="142377">MPEPEKKPSAPKAPKRGWFRRVLRWTGILLLVVIIFHRPLFHVGMRLFLIKLAAKQNLTLDVHFSGSVFTNLIVEGVHAVPTGKGPSPVRKIDIERVRLDYSIPSLIKHGIGEFLRSYEVTNADLDFIASPSKSQPEHEQKMELAQDLNNVLGQPAAYADKVRIQNFNITVRAEKNITEVKGFSLFLDPEAVGYLKIAKLNIPGVPLWENLSAETSYAKRNFFIRHLVLAPDLVLEEVNFDASQRAQNKGSVDLKADLFGGTLHVSLAGNQLNKKGKNLDKSYNTTLQIEAANVGLEAAASYFGAPKPPVAKLALLDVLHTGEPEMPQTWKGHAKLRVEALAAGPMKVDSVELNAQFLNGKAEVSGVNIAAGKNSVALTATVVLPESVNDFPMSEVNASLKINAPDLAALTAMMPEPLQGTISGGGPIKMSKGWVNTDLTLDAKLVSNQKLNLDNTTLRLTANKRLMPAPATPFDDLSAHLVAAVNGVRVQDFSIDSMKLDVEAHNDQITLHGLEVHRAENSVTAQGTYRIPKDLATAATAPIDAKFAIHVPKLEDFGIKVSDQALSGHVQSDGLVKMENNRLNGHVQIDGGDFRLGDFKTGALAGSIQIQDSIAKVEQLTLQLNATDQIAITGQGEARAPFPYEGAVLLDIKDLTALHSLLAVFKMQQPLTGNLHLDWSGKGEPATIKPPYAPKLDHTGQLNFALTKGRFDKIDLSEIKLGGLYGPGFAQTTDLKFVTGPTSFTGSLEMKEGKVRLKDINLAQGTLTVLTGYLFLPIDLDHPQQLIPLDERIAANINAKDLDLEKLLANFGQTSPASGTISTNVVAGGTLSQPLAHLKFQGRKLKAKAVAALDPADLDLDLHFSNNELTLAATAKQPQIQPLTIKGHVPLDLQATIKSKKLDPALPLDVQVNLPPSSLAIVPKLTTQVHRIDGTVGLDVRVAGTVEKPALSGSANIDVKSARFENESIPALGAFKAQLGFNEDTLRFNTFEGELGGGKLKLGGAIKLTKLTEPNFDLHLQADEVLVMRNDSITVRSDADVKLTGPLAAASVSGTVYATHSRFFKEIDILPIALPGRAKPAPKTARSMDTGVSFPQPPLRDWKFDLAIKTKPDDSFLVRGNLANGAAAIDLKLSGTGLAPYLEGSIHVEEFKASLPFSTLKISRGFVYFTKDAPFQPSLDLQADSQTSNYLVHAYFYGKASDPQVTLSSEPPLPYSDIISLLATGRHPRSTFQQCRRAGQQSGHARRSGAVSQNFPAPTRHRPSTGTNRTTGISWIASNWKWAQSITKPAASRSPAGSGSRMHFTSSATSSRMKASQDG</sequence>
<feature type="region of interest" description="Disordered" evidence="5">
    <location>
        <begin position="1237"/>
        <end position="1270"/>
    </location>
</feature>
<comment type="subcellular location">
    <subcellularLocation>
        <location evidence="1">Membrane</location>
        <topology evidence="1">Single-pass membrane protein</topology>
    </subcellularLocation>
</comment>
<dbReference type="InParanoid" id="B4D4K0"/>
<evidence type="ECO:0000313" key="8">
    <source>
        <dbReference type="EMBL" id="EDY18453.1"/>
    </source>
</evidence>
<evidence type="ECO:0000313" key="9">
    <source>
        <dbReference type="Proteomes" id="UP000005824"/>
    </source>
</evidence>
<feature type="compositionally biased region" description="Polar residues" evidence="5">
    <location>
        <begin position="1303"/>
        <end position="1319"/>
    </location>
</feature>
<dbReference type="GO" id="GO:0005886">
    <property type="term" value="C:plasma membrane"/>
    <property type="evidence" value="ECO:0007669"/>
    <property type="project" value="InterPro"/>
</dbReference>
<dbReference type="RefSeq" id="WP_006981163.1">
    <property type="nucleotide sequence ID" value="NZ_ABVL01000012.1"/>
</dbReference>
<gene>
    <name evidence="8" type="ORF">CfE428DRAFT_3838</name>
</gene>
<organism evidence="8 9">
    <name type="scientific">Chthoniobacter flavus Ellin428</name>
    <dbReference type="NCBI Taxonomy" id="497964"/>
    <lineage>
        <taxon>Bacteria</taxon>
        <taxon>Pseudomonadati</taxon>
        <taxon>Verrucomicrobiota</taxon>
        <taxon>Spartobacteria</taxon>
        <taxon>Chthoniobacterales</taxon>
        <taxon>Chthoniobacteraceae</taxon>
        <taxon>Chthoniobacter</taxon>
    </lineage>
</organism>
<dbReference type="PANTHER" id="PTHR36985">
    <property type="entry name" value="TRANSLOCATION AND ASSEMBLY MODULE SUBUNIT TAMB"/>
    <property type="match status" value="1"/>
</dbReference>
<dbReference type="eggNOG" id="COG2911">
    <property type="taxonomic scope" value="Bacteria"/>
</dbReference>
<dbReference type="Proteomes" id="UP000005824">
    <property type="component" value="Unassembled WGS sequence"/>
</dbReference>
<keyword evidence="4 6" id="KW-0472">Membrane</keyword>
<evidence type="ECO:0000256" key="5">
    <source>
        <dbReference type="SAM" id="MobiDB-lite"/>
    </source>
</evidence>
<dbReference type="GO" id="GO:0009306">
    <property type="term" value="P:protein secretion"/>
    <property type="evidence" value="ECO:0007669"/>
    <property type="project" value="InterPro"/>
</dbReference>
<feature type="compositionally biased region" description="Low complexity" evidence="5">
    <location>
        <begin position="1289"/>
        <end position="1301"/>
    </location>
</feature>
<evidence type="ECO:0000256" key="1">
    <source>
        <dbReference type="ARBA" id="ARBA00004167"/>
    </source>
</evidence>
<dbReference type="EMBL" id="ABVL01000012">
    <property type="protein sequence ID" value="EDY18453.1"/>
    <property type="molecule type" value="Genomic_DNA"/>
</dbReference>
<dbReference type="InterPro" id="IPR007452">
    <property type="entry name" value="TamB_C"/>
</dbReference>
<reference evidence="8 9" key="1">
    <citation type="journal article" date="2011" name="J. Bacteriol.">
        <title>Genome sequence of Chthoniobacter flavus Ellin428, an aerobic heterotrophic soil bacterium.</title>
        <authorList>
            <person name="Kant R."/>
            <person name="van Passel M.W."/>
            <person name="Palva A."/>
            <person name="Lucas S."/>
            <person name="Lapidus A."/>
            <person name="Glavina Del Rio T."/>
            <person name="Dalin E."/>
            <person name="Tice H."/>
            <person name="Bruce D."/>
            <person name="Goodwin L."/>
            <person name="Pitluck S."/>
            <person name="Larimer F.W."/>
            <person name="Land M.L."/>
            <person name="Hauser L."/>
            <person name="Sangwan P."/>
            <person name="de Vos W.M."/>
            <person name="Janssen P.H."/>
            <person name="Smidt H."/>
        </authorList>
    </citation>
    <scope>NUCLEOTIDE SEQUENCE [LARGE SCALE GENOMIC DNA]</scope>
    <source>
        <strain evidence="8 9">Ellin428</strain>
    </source>
</reference>
<name>B4D4K0_9BACT</name>
<evidence type="ECO:0000256" key="2">
    <source>
        <dbReference type="ARBA" id="ARBA00022692"/>
    </source>
</evidence>
<evidence type="ECO:0000256" key="3">
    <source>
        <dbReference type="ARBA" id="ARBA00022989"/>
    </source>
</evidence>
<keyword evidence="2 6" id="KW-0812">Transmembrane</keyword>
<dbReference type="Pfam" id="PF04357">
    <property type="entry name" value="TamB"/>
    <property type="match status" value="1"/>
</dbReference>
<keyword evidence="9" id="KW-1185">Reference proteome</keyword>
<dbReference type="STRING" id="497964.CfE428DRAFT_3838"/>
<feature type="domain" description="Translocation and assembly module TamB C-terminal" evidence="7">
    <location>
        <begin position="992"/>
        <end position="1238"/>
    </location>
</feature>
<comment type="caution">
    <text evidence="8">The sequence shown here is derived from an EMBL/GenBank/DDBJ whole genome shotgun (WGS) entry which is preliminary data.</text>
</comment>
<feature type="region of interest" description="Disordered" evidence="5">
    <location>
        <begin position="1287"/>
        <end position="1319"/>
    </location>
</feature>
<evidence type="ECO:0000259" key="7">
    <source>
        <dbReference type="Pfam" id="PF04357"/>
    </source>
</evidence>
<proteinExistence type="predicted"/>
<accession>B4D4K0</accession>
<dbReference type="GO" id="GO:0097347">
    <property type="term" value="C:TAM protein secretion complex"/>
    <property type="evidence" value="ECO:0007669"/>
    <property type="project" value="TreeGrafter"/>
</dbReference>
<dbReference type="PANTHER" id="PTHR36985:SF1">
    <property type="entry name" value="TRANSLOCATION AND ASSEMBLY MODULE SUBUNIT TAMB"/>
    <property type="match status" value="1"/>
</dbReference>
<feature type="transmembrane region" description="Helical" evidence="6">
    <location>
        <begin position="22"/>
        <end position="41"/>
    </location>
</feature>
<evidence type="ECO:0000256" key="4">
    <source>
        <dbReference type="ARBA" id="ARBA00023136"/>
    </source>
</evidence>
<evidence type="ECO:0000256" key="6">
    <source>
        <dbReference type="SAM" id="Phobius"/>
    </source>
</evidence>
<keyword evidence="3 6" id="KW-1133">Transmembrane helix</keyword>
<protein>
    <recommendedName>
        <fullName evidence="7">Translocation and assembly module TamB C-terminal domain-containing protein</fullName>
    </recommendedName>
</protein>